<feature type="active site" evidence="7">
    <location>
        <position position="384"/>
    </location>
</feature>
<dbReference type="PROSITE" id="PS51463">
    <property type="entry name" value="P_GLUCOSE_ISOMERASE_3"/>
    <property type="match status" value="1"/>
</dbReference>
<dbReference type="Pfam" id="PF00342">
    <property type="entry name" value="PGI"/>
    <property type="match status" value="1"/>
</dbReference>
<evidence type="ECO:0000256" key="6">
    <source>
        <dbReference type="ARBA" id="ARBA00029321"/>
    </source>
</evidence>
<feature type="active site" evidence="7">
    <location>
        <position position="512"/>
    </location>
</feature>
<dbReference type="SUPFAM" id="SSF53697">
    <property type="entry name" value="SIS domain"/>
    <property type="match status" value="1"/>
</dbReference>
<evidence type="ECO:0000256" key="1">
    <source>
        <dbReference type="ARBA" id="ARBA00004926"/>
    </source>
</evidence>
<evidence type="ECO:0000256" key="7">
    <source>
        <dbReference type="HAMAP-Rule" id="MF_00473"/>
    </source>
</evidence>
<organism evidence="9 10">
    <name type="scientific">Gilvimarinus algae</name>
    <dbReference type="NCBI Taxonomy" id="3058037"/>
    <lineage>
        <taxon>Bacteria</taxon>
        <taxon>Pseudomonadati</taxon>
        <taxon>Pseudomonadota</taxon>
        <taxon>Gammaproteobacteria</taxon>
        <taxon>Cellvibrionales</taxon>
        <taxon>Cellvibrionaceae</taxon>
        <taxon>Gilvimarinus</taxon>
    </lineage>
</organism>
<dbReference type="PANTHER" id="PTHR11469:SF1">
    <property type="entry name" value="GLUCOSE-6-PHOSPHATE ISOMERASE"/>
    <property type="match status" value="1"/>
</dbReference>
<comment type="pathway">
    <text evidence="7">Carbohydrate biosynthesis; gluconeogenesis.</text>
</comment>
<keyword evidence="4 7" id="KW-0324">Glycolysis</keyword>
<keyword evidence="10" id="KW-1185">Reference proteome</keyword>
<dbReference type="InterPro" id="IPR035476">
    <property type="entry name" value="SIS_PGI_1"/>
</dbReference>
<comment type="caution">
    <text evidence="9">The sequence shown here is derived from an EMBL/GenBank/DDBJ whole genome shotgun (WGS) entry which is preliminary data.</text>
</comment>
<dbReference type="GO" id="GO:0004347">
    <property type="term" value="F:glucose-6-phosphate isomerase activity"/>
    <property type="evidence" value="ECO:0007669"/>
    <property type="project" value="UniProtKB-EC"/>
</dbReference>
<dbReference type="HAMAP" id="MF_00473">
    <property type="entry name" value="G6P_isomerase"/>
    <property type="match status" value="1"/>
</dbReference>
<dbReference type="InterPro" id="IPR023096">
    <property type="entry name" value="G6P_Isomerase_C"/>
</dbReference>
<dbReference type="PRINTS" id="PR00662">
    <property type="entry name" value="G6PISOMERASE"/>
</dbReference>
<keyword evidence="7" id="KW-0963">Cytoplasm</keyword>
<dbReference type="EC" id="5.3.1.9" evidence="7"/>
<accession>A0ABT8TEV1</accession>
<reference evidence="9" key="1">
    <citation type="submission" date="2023-07" db="EMBL/GenBank/DDBJ databases">
        <title>Gilvimarinus algae sp. nov., isolated from the surface of Kelp.</title>
        <authorList>
            <person name="Sun Y.Y."/>
            <person name="Gong Y."/>
            <person name="Du Z.J."/>
        </authorList>
    </citation>
    <scope>NUCLEOTIDE SEQUENCE</scope>
    <source>
        <strain evidence="9">SDUM040014</strain>
    </source>
</reference>
<dbReference type="InterPro" id="IPR018189">
    <property type="entry name" value="Phosphoglucose_isomerase_CS"/>
</dbReference>
<dbReference type="Gene3D" id="1.10.1390.10">
    <property type="match status" value="1"/>
</dbReference>
<dbReference type="NCBIfam" id="NF001211">
    <property type="entry name" value="PRK00179.1"/>
    <property type="match status" value="1"/>
</dbReference>
<proteinExistence type="inferred from homology"/>
<dbReference type="CDD" id="cd05016">
    <property type="entry name" value="SIS_PGI_2"/>
    <property type="match status" value="1"/>
</dbReference>
<comment type="catalytic activity">
    <reaction evidence="6 7 8">
        <text>alpha-D-glucose 6-phosphate = beta-D-fructose 6-phosphate</text>
        <dbReference type="Rhea" id="RHEA:11816"/>
        <dbReference type="ChEBI" id="CHEBI:57634"/>
        <dbReference type="ChEBI" id="CHEBI:58225"/>
        <dbReference type="EC" id="5.3.1.9"/>
    </reaction>
</comment>
<protein>
    <recommendedName>
        <fullName evidence="7">Glucose-6-phosphate isomerase</fullName>
        <shortName evidence="7">GPI</shortName>
        <ecNumber evidence="7">5.3.1.9</ecNumber>
    </recommendedName>
    <alternativeName>
        <fullName evidence="7">Phosphoglucose isomerase</fullName>
        <shortName evidence="7">PGI</shortName>
    </alternativeName>
    <alternativeName>
        <fullName evidence="7">Phosphohexose isomerase</fullName>
        <shortName evidence="7">PHI</shortName>
    </alternativeName>
</protein>
<evidence type="ECO:0000256" key="5">
    <source>
        <dbReference type="ARBA" id="ARBA00023235"/>
    </source>
</evidence>
<evidence type="ECO:0000313" key="9">
    <source>
        <dbReference type="EMBL" id="MDO3382165.1"/>
    </source>
</evidence>
<sequence length="548" mass="61451">MPSRTELTAWQTLQAHASEMSKRHMSDLFDEDDLRFAKFSLQSPNILLDYSKNLITEDTRTKLLDLAEACEVDSYRDKMFAGEKINRTEDRAVLHVALRDQSGEPLEVDGEDVRSQVKHELERIKSLVSQVRGGDWRGYTGKEMTDIVSIGIGGSNLGPLMVTEALSAYSDGQLNVHYVSNVDGFQIADTLRDLDPETTLFVVASKTFTTLETMTNASSAEAWFLDKAKDKSFINRHFIAVSSNRAKAMEFGVAEENIFDMWDWVGGRFSLWSAIGLPIALNLGFEVFQELLEGAFEMDQHFRTAPLAKNAPVMLALMGIWNNNFLGRKAHALLPYDQCLHRLPAYMQQAEMESNGKSVNWAGERIDYSSVPLIWGEVGINGQHAFYQCLHQGTQIVPADFIGSVEPSLAVKGHHDALMANFFAQSEALMRGINAEQVREELAAKGMSEERIEEIVPHKVHEGNRPSNTLLMQKVDARSLGSLIALYEHKIFVQGIIWQVHSFDQWGVELGKVLAKGIQDELAPDAELDAKHDASTRNLIEYYKNARP</sequence>
<dbReference type="InterPro" id="IPR035482">
    <property type="entry name" value="SIS_PGI_2"/>
</dbReference>
<evidence type="ECO:0000256" key="4">
    <source>
        <dbReference type="ARBA" id="ARBA00023152"/>
    </source>
</evidence>
<dbReference type="PROSITE" id="PS00174">
    <property type="entry name" value="P_GLUCOSE_ISOMERASE_2"/>
    <property type="match status" value="1"/>
</dbReference>
<comment type="function">
    <text evidence="7">Catalyzes the reversible isomerization of glucose-6-phosphate to fructose-6-phosphate.</text>
</comment>
<dbReference type="PANTHER" id="PTHR11469">
    <property type="entry name" value="GLUCOSE-6-PHOSPHATE ISOMERASE"/>
    <property type="match status" value="1"/>
</dbReference>
<evidence type="ECO:0000313" key="10">
    <source>
        <dbReference type="Proteomes" id="UP001168380"/>
    </source>
</evidence>
<evidence type="ECO:0000256" key="2">
    <source>
        <dbReference type="ARBA" id="ARBA00006604"/>
    </source>
</evidence>
<dbReference type="RefSeq" id="WP_302712325.1">
    <property type="nucleotide sequence ID" value="NZ_JAULRT010000052.1"/>
</dbReference>
<comment type="subcellular location">
    <subcellularLocation>
        <location evidence="7">Cytoplasm</location>
    </subcellularLocation>
</comment>
<dbReference type="CDD" id="cd05015">
    <property type="entry name" value="SIS_PGI_1"/>
    <property type="match status" value="1"/>
</dbReference>
<evidence type="ECO:0000256" key="8">
    <source>
        <dbReference type="RuleBase" id="RU000612"/>
    </source>
</evidence>
<comment type="similarity">
    <text evidence="2 7 8">Belongs to the GPI family.</text>
</comment>
<dbReference type="InterPro" id="IPR001672">
    <property type="entry name" value="G6P_Isomerase"/>
</dbReference>
<comment type="pathway">
    <text evidence="1 7 8">Carbohydrate degradation; glycolysis; D-glyceraldehyde 3-phosphate and glycerone phosphate from D-glucose: step 2/4.</text>
</comment>
<name>A0ABT8TEV1_9GAMM</name>
<gene>
    <name evidence="7 9" type="primary">pgi</name>
    <name evidence="9" type="ORF">QWI16_08250</name>
</gene>
<dbReference type="Gene3D" id="3.40.50.10490">
    <property type="entry name" value="Glucose-6-phosphate isomerase like protein, domain 1"/>
    <property type="match status" value="2"/>
</dbReference>
<dbReference type="PROSITE" id="PS00765">
    <property type="entry name" value="P_GLUCOSE_ISOMERASE_1"/>
    <property type="match status" value="1"/>
</dbReference>
<evidence type="ECO:0000256" key="3">
    <source>
        <dbReference type="ARBA" id="ARBA00022432"/>
    </source>
</evidence>
<feature type="active site" description="Proton donor" evidence="7">
    <location>
        <position position="353"/>
    </location>
</feature>
<keyword evidence="5 7" id="KW-0413">Isomerase</keyword>
<dbReference type="InterPro" id="IPR046348">
    <property type="entry name" value="SIS_dom_sf"/>
</dbReference>
<dbReference type="EMBL" id="JAULRT010000052">
    <property type="protein sequence ID" value="MDO3382165.1"/>
    <property type="molecule type" value="Genomic_DNA"/>
</dbReference>
<keyword evidence="3 7" id="KW-0312">Gluconeogenesis</keyword>
<dbReference type="Proteomes" id="UP001168380">
    <property type="component" value="Unassembled WGS sequence"/>
</dbReference>